<feature type="domain" description="Transcription initiation factor TFIID subunit 2 TPR repeats" evidence="2">
    <location>
        <begin position="1"/>
        <end position="112"/>
    </location>
</feature>
<feature type="region of interest" description="Disordered" evidence="1">
    <location>
        <begin position="196"/>
        <end position="292"/>
    </location>
</feature>
<gene>
    <name evidence="3" type="primary">LOC114342650</name>
</gene>
<dbReference type="Pfam" id="PF25577">
    <property type="entry name" value="TPR_TAF2_C"/>
    <property type="match status" value="1"/>
</dbReference>
<feature type="region of interest" description="Disordered" evidence="1">
    <location>
        <begin position="110"/>
        <end position="143"/>
    </location>
</feature>
<organism evidence="3">
    <name type="scientific">Diabrotica virgifera virgifera</name>
    <name type="common">western corn rootworm</name>
    <dbReference type="NCBI Taxonomy" id="50390"/>
    <lineage>
        <taxon>Eukaryota</taxon>
        <taxon>Metazoa</taxon>
        <taxon>Ecdysozoa</taxon>
        <taxon>Arthropoda</taxon>
        <taxon>Hexapoda</taxon>
        <taxon>Insecta</taxon>
        <taxon>Pterygota</taxon>
        <taxon>Neoptera</taxon>
        <taxon>Endopterygota</taxon>
        <taxon>Coleoptera</taxon>
        <taxon>Polyphaga</taxon>
        <taxon>Cucujiformia</taxon>
        <taxon>Chrysomeloidea</taxon>
        <taxon>Chrysomelidae</taxon>
        <taxon>Galerucinae</taxon>
        <taxon>Diabroticina</taxon>
        <taxon>Diabroticites</taxon>
        <taxon>Diabrotica</taxon>
    </lineage>
</organism>
<dbReference type="GO" id="GO:0005669">
    <property type="term" value="C:transcription factor TFIID complex"/>
    <property type="evidence" value="ECO:0007669"/>
    <property type="project" value="InterPro"/>
</dbReference>
<dbReference type="InParanoid" id="A0A6P7GHE5"/>
<feature type="compositionally biased region" description="Basic residues" evidence="1">
    <location>
        <begin position="229"/>
        <end position="255"/>
    </location>
</feature>
<dbReference type="GO" id="GO:0016251">
    <property type="term" value="F:RNA polymerase II general transcription initiation factor activity"/>
    <property type="evidence" value="ECO:0007669"/>
    <property type="project" value="TreeGrafter"/>
</dbReference>
<dbReference type="InterPro" id="IPR057991">
    <property type="entry name" value="TPR_TAF2_C"/>
</dbReference>
<dbReference type="InterPro" id="IPR037813">
    <property type="entry name" value="TAF2"/>
</dbReference>
<feature type="compositionally biased region" description="Basic and acidic residues" evidence="1">
    <location>
        <begin position="256"/>
        <end position="271"/>
    </location>
</feature>
<accession>A0A6P7GHE5</accession>
<dbReference type="OrthoDB" id="308861at2759"/>
<feature type="compositionally biased region" description="Polar residues" evidence="1">
    <location>
        <begin position="272"/>
        <end position="292"/>
    </location>
</feature>
<sequence>MECLADFVRADGKYEDLQYVLDFLENDPDPGLKHKLATLLIKNPPFKRAHRSKVDVPDLVERIWSNINGMLSHDTRLRCDLVDIYYTLYGTKRPVCLPIAELHDIMNPSKHDGSKKIKLPPIPKTVPQPTEQVKIRTPSPTIRESTSQTLIMETVDMDIEVVAGEEKIVIKEEEIMDIKIETSMVQKQEYFSDNSVSLPGLGQSGPIGFEPGMFKKEDEARHKSESPGKMKKKKKDKKKHKHKHKHKHEHKHKDKEKKEKDPNKLRLKEDTLSSMSSTPSPNPISIGSAETI</sequence>
<dbReference type="GO" id="GO:0003682">
    <property type="term" value="F:chromatin binding"/>
    <property type="evidence" value="ECO:0007669"/>
    <property type="project" value="TreeGrafter"/>
</dbReference>
<feature type="compositionally biased region" description="Basic and acidic residues" evidence="1">
    <location>
        <begin position="213"/>
        <end position="228"/>
    </location>
</feature>
<dbReference type="GO" id="GO:0000976">
    <property type="term" value="F:transcription cis-regulatory region binding"/>
    <property type="evidence" value="ECO:0007669"/>
    <property type="project" value="TreeGrafter"/>
</dbReference>
<evidence type="ECO:0000256" key="1">
    <source>
        <dbReference type="SAM" id="MobiDB-lite"/>
    </source>
</evidence>
<proteinExistence type="predicted"/>
<dbReference type="GO" id="GO:0006367">
    <property type="term" value="P:transcription initiation at RNA polymerase II promoter"/>
    <property type="evidence" value="ECO:0007669"/>
    <property type="project" value="TreeGrafter"/>
</dbReference>
<dbReference type="AlphaFoldDB" id="A0A6P7GHE5"/>
<protein>
    <submittedName>
        <fullName evidence="3">Transcription initiation factor TFIID subunit 2-like</fullName>
    </submittedName>
</protein>
<dbReference type="PANTHER" id="PTHR15137:SF9">
    <property type="entry name" value="TRANSCRIPTION INITIATION FACTOR TFIID SUBUNIT 2"/>
    <property type="match status" value="1"/>
</dbReference>
<evidence type="ECO:0000259" key="2">
    <source>
        <dbReference type="Pfam" id="PF25577"/>
    </source>
</evidence>
<evidence type="ECO:0000313" key="3">
    <source>
        <dbReference type="RefSeq" id="XP_028149264.1"/>
    </source>
</evidence>
<name>A0A6P7GHE5_DIAVI</name>
<reference evidence="3" key="1">
    <citation type="submission" date="2025-08" db="UniProtKB">
        <authorList>
            <consortium name="RefSeq"/>
        </authorList>
    </citation>
    <scope>IDENTIFICATION</scope>
</reference>
<dbReference type="RefSeq" id="XP_028149264.1">
    <property type="nucleotide sequence ID" value="XM_028293463.1"/>
</dbReference>
<dbReference type="PANTHER" id="PTHR15137">
    <property type="entry name" value="TRANSCRIPTION INITIATION FACTOR TFIID"/>
    <property type="match status" value="1"/>
</dbReference>